<dbReference type="InterPro" id="IPR026050">
    <property type="entry name" value="C1GALT1/C1GALT1_chp1"/>
</dbReference>
<dbReference type="KEGG" id="fcy:FRACYDRAFT_151906"/>
<gene>
    <name evidence="7" type="ORF">FRACYDRAFT_151906</name>
</gene>
<dbReference type="PANTHER" id="PTHR23033:SF14">
    <property type="entry name" value="GLYCOPROTEIN-N-ACETYLGALACTOSAMINE 3-BETA-GALACTOSYLTRANSFERASE 1-RELATED"/>
    <property type="match status" value="1"/>
</dbReference>
<keyword evidence="5" id="KW-1133">Transmembrane helix</keyword>
<evidence type="ECO:0000256" key="1">
    <source>
        <dbReference type="ARBA" id="ARBA00004606"/>
    </source>
</evidence>
<feature type="non-terminal residue" evidence="7">
    <location>
        <position position="225"/>
    </location>
</feature>
<comment type="similarity">
    <text evidence="2">Belongs to the glycosyltransferase 31 family. Beta3-Gal-T subfamily.</text>
</comment>
<keyword evidence="8" id="KW-1185">Reference proteome</keyword>
<dbReference type="Gene3D" id="3.90.550.50">
    <property type="match status" value="1"/>
</dbReference>
<name>A0A1E7EZH5_9STRA</name>
<evidence type="ECO:0000256" key="5">
    <source>
        <dbReference type="ARBA" id="ARBA00022989"/>
    </source>
</evidence>
<evidence type="ECO:0000256" key="3">
    <source>
        <dbReference type="ARBA" id="ARBA00022692"/>
    </source>
</evidence>
<evidence type="ECO:0000256" key="6">
    <source>
        <dbReference type="ARBA" id="ARBA00023136"/>
    </source>
</evidence>
<comment type="subcellular location">
    <subcellularLocation>
        <location evidence="1">Membrane</location>
        <topology evidence="1">Single-pass type II membrane protein</topology>
    </subcellularLocation>
</comment>
<keyword evidence="6" id="KW-0472">Membrane</keyword>
<feature type="non-terminal residue" evidence="7">
    <location>
        <position position="1"/>
    </location>
</feature>
<dbReference type="GO" id="GO:0016263">
    <property type="term" value="F:glycoprotein-N-acetylgalactosamine 3-beta-galactosyltransferase activity"/>
    <property type="evidence" value="ECO:0007669"/>
    <property type="project" value="TreeGrafter"/>
</dbReference>
<protein>
    <recommendedName>
        <fullName evidence="9">N-acetylgalactosaminide beta-1,3-galactosyltransferase</fullName>
    </recommendedName>
</protein>
<dbReference type="EMBL" id="KV784369">
    <property type="protein sequence ID" value="OEU11205.1"/>
    <property type="molecule type" value="Genomic_DNA"/>
</dbReference>
<reference evidence="7 8" key="1">
    <citation type="submission" date="2016-09" db="EMBL/GenBank/DDBJ databases">
        <title>Extensive genetic diversity and differential bi-allelic expression allows diatom success in the polar Southern Ocean.</title>
        <authorList>
            <consortium name="DOE Joint Genome Institute"/>
            <person name="Mock T."/>
            <person name="Otillar R.P."/>
            <person name="Strauss J."/>
            <person name="Dupont C."/>
            <person name="Frickenhaus S."/>
            <person name="Maumus F."/>
            <person name="Mcmullan M."/>
            <person name="Sanges R."/>
            <person name="Schmutz J."/>
            <person name="Toseland A."/>
            <person name="Valas R."/>
            <person name="Veluchamy A."/>
            <person name="Ward B.J."/>
            <person name="Allen A."/>
            <person name="Barry K."/>
            <person name="Falciatore A."/>
            <person name="Ferrante M."/>
            <person name="Fortunato A.E."/>
            <person name="Gloeckner G."/>
            <person name="Gruber A."/>
            <person name="Hipkin R."/>
            <person name="Janech M."/>
            <person name="Kroth P."/>
            <person name="Leese F."/>
            <person name="Lindquist E."/>
            <person name="Lyon B.R."/>
            <person name="Martin J."/>
            <person name="Mayer C."/>
            <person name="Parker M."/>
            <person name="Quesneville H."/>
            <person name="Raymond J."/>
            <person name="Uhlig C."/>
            <person name="Valentin K.U."/>
            <person name="Worden A.Z."/>
            <person name="Armbrust E.V."/>
            <person name="Bowler C."/>
            <person name="Green B."/>
            <person name="Moulton V."/>
            <person name="Van Oosterhout C."/>
            <person name="Grigoriev I."/>
        </authorList>
    </citation>
    <scope>NUCLEOTIDE SEQUENCE [LARGE SCALE GENOMIC DNA]</scope>
    <source>
        <strain evidence="7 8">CCMP1102</strain>
    </source>
</reference>
<dbReference type="GO" id="GO:0016020">
    <property type="term" value="C:membrane"/>
    <property type="evidence" value="ECO:0007669"/>
    <property type="project" value="UniProtKB-SubCell"/>
</dbReference>
<evidence type="ECO:0008006" key="9">
    <source>
        <dbReference type="Google" id="ProtNLM"/>
    </source>
</evidence>
<evidence type="ECO:0000256" key="2">
    <source>
        <dbReference type="ARBA" id="ARBA00006462"/>
    </source>
</evidence>
<dbReference type="OrthoDB" id="414175at2759"/>
<proteinExistence type="inferred from homology"/>
<evidence type="ECO:0000313" key="8">
    <source>
        <dbReference type="Proteomes" id="UP000095751"/>
    </source>
</evidence>
<dbReference type="PANTHER" id="PTHR23033">
    <property type="entry name" value="BETA1,3-GALACTOSYLTRANSFERASE"/>
    <property type="match status" value="1"/>
</dbReference>
<evidence type="ECO:0000313" key="7">
    <source>
        <dbReference type="EMBL" id="OEU11205.1"/>
    </source>
</evidence>
<organism evidence="7 8">
    <name type="scientific">Fragilariopsis cylindrus CCMP1102</name>
    <dbReference type="NCBI Taxonomy" id="635003"/>
    <lineage>
        <taxon>Eukaryota</taxon>
        <taxon>Sar</taxon>
        <taxon>Stramenopiles</taxon>
        <taxon>Ochrophyta</taxon>
        <taxon>Bacillariophyta</taxon>
        <taxon>Bacillariophyceae</taxon>
        <taxon>Bacillariophycidae</taxon>
        <taxon>Bacillariales</taxon>
        <taxon>Bacillariaceae</taxon>
        <taxon>Fragilariopsis</taxon>
    </lineage>
</organism>
<keyword evidence="4" id="KW-0735">Signal-anchor</keyword>
<keyword evidence="3" id="KW-0812">Transmembrane</keyword>
<dbReference type="AlphaFoldDB" id="A0A1E7EZH5"/>
<sequence length="225" mass="25782">KILCLVYTYSPMRYLVRTQAIVWGRQCDGYIAFSNETIPELGIYQLPTNNEYSGVEEESYTNMWQKTRRIWKYVHDHFVEDYDYFYISGDDVYLLVNNFRSYIQNELELLVSDSDSVSVPRHFGSWLPSKSMIAGGPGYTLNKAALQQFFEITITTTTTTTVNGKGSSSSSSNTSAIWNNCLSNKHASYEDRFMSYCMSTFLGIHGNDTDTRDPTGEQKFHDTDP</sequence>
<dbReference type="InParanoid" id="A0A1E7EZH5"/>
<dbReference type="Proteomes" id="UP000095751">
    <property type="component" value="Unassembled WGS sequence"/>
</dbReference>
<accession>A0A1E7EZH5</accession>
<evidence type="ECO:0000256" key="4">
    <source>
        <dbReference type="ARBA" id="ARBA00022968"/>
    </source>
</evidence>